<keyword evidence="4" id="KW-1185">Reference proteome</keyword>
<keyword evidence="1" id="KW-0812">Transmembrane</keyword>
<dbReference type="PANTHER" id="PTHR46086:SF3">
    <property type="entry name" value="TRIACYLGLYCEROL LIPASE OBL1"/>
    <property type="match status" value="1"/>
</dbReference>
<feature type="transmembrane region" description="Helical" evidence="1">
    <location>
        <begin position="12"/>
        <end position="34"/>
    </location>
</feature>
<feature type="transmembrane region" description="Helical" evidence="1">
    <location>
        <begin position="549"/>
        <end position="578"/>
    </location>
</feature>
<keyword evidence="1" id="KW-1133">Transmembrane helix</keyword>
<dbReference type="PANTHER" id="PTHR46086">
    <property type="entry name" value="ALPHA/BETA-HYDROLASES SUPERFAMILY PROTEIN"/>
    <property type="match status" value="1"/>
</dbReference>
<proteinExistence type="predicted"/>
<dbReference type="Proteomes" id="UP001497392">
    <property type="component" value="Unassembled WGS sequence"/>
</dbReference>
<dbReference type="Pfam" id="PF01764">
    <property type="entry name" value="Lipase_3"/>
    <property type="match status" value="1"/>
</dbReference>
<dbReference type="InterPro" id="IPR029058">
    <property type="entry name" value="AB_hydrolase_fold"/>
</dbReference>
<sequence>MDLYDFATVPAFFITYTIVQIISSAWFVGVMWILRWESNFELRLLLQILPILLIPLQTIFNNVAEEILSWIGGSGQPGLLSGDVQARAGLPNLVADPLGFWHFLLFTLPWRIGSSLKRMVLWVCGMPIENHNHSFVNYAQGLDFSVGPKDISDFFGKEVQHADQLKSSAWVLTKAALLAYERLHVARGVLERDWTKHAEKAAYTSKVVAAWHFDVITSVDRDELARTEHAPTWAETTAMLLSLEYQDRTTQDAPIKKALILTFRGTEALKNANWFTDFATAPPKADDHYSTGQVHQGFEMALGLETRTTTLQPARGVQTSYVLYEDTRTPAGYEARRVAGASTGIDSWPPQTVEGSPYSVITEKILEVMKDEAYELHVTGHSLGAALAHLYTAALLVPKQSPWNRVKMNLSRFKALCTQGQPRLGTFEYNRRLEQKLCQGADPSQYRYMRLVNGDDIVCRVPPLQVTLPPLSVVRGMWQHSGHLVYLPVKHTTLTPQPQRAALRMYEQPCSYRLSVLWNSVRRALHCTDRYMCHGGAGNATLLRLLSDWVIVVTVLPLGLGLLLFPPLFPLAVILIIIGVWEAGMLQGVSDHALDGYLNAIQNSQPSEWE</sequence>
<dbReference type="SUPFAM" id="SSF53474">
    <property type="entry name" value="alpha/beta-Hydrolases"/>
    <property type="match status" value="1"/>
</dbReference>
<evidence type="ECO:0000313" key="4">
    <source>
        <dbReference type="Proteomes" id="UP001497392"/>
    </source>
</evidence>
<feature type="domain" description="Fungal lipase-type" evidence="2">
    <location>
        <begin position="261"/>
        <end position="464"/>
    </location>
</feature>
<dbReference type="InterPro" id="IPR044819">
    <property type="entry name" value="OBL-like"/>
</dbReference>
<keyword evidence="1" id="KW-0472">Membrane</keyword>
<dbReference type="EMBL" id="CAXHTA020000015">
    <property type="protein sequence ID" value="CAL5225871.1"/>
    <property type="molecule type" value="Genomic_DNA"/>
</dbReference>
<evidence type="ECO:0000313" key="3">
    <source>
        <dbReference type="EMBL" id="CAL5225871.1"/>
    </source>
</evidence>
<dbReference type="InterPro" id="IPR002921">
    <property type="entry name" value="Fungal_lipase-type"/>
</dbReference>
<dbReference type="Gene3D" id="3.40.50.1820">
    <property type="entry name" value="alpha/beta hydrolase"/>
    <property type="match status" value="1"/>
</dbReference>
<protein>
    <submittedName>
        <fullName evidence="3">G8656 protein</fullName>
    </submittedName>
</protein>
<evidence type="ECO:0000256" key="1">
    <source>
        <dbReference type="SAM" id="Phobius"/>
    </source>
</evidence>
<comment type="caution">
    <text evidence="3">The sequence shown here is derived from an EMBL/GenBank/DDBJ whole genome shotgun (WGS) entry which is preliminary data.</text>
</comment>
<organism evidence="3 4">
    <name type="scientific">Coccomyxa viridis</name>
    <dbReference type="NCBI Taxonomy" id="1274662"/>
    <lineage>
        <taxon>Eukaryota</taxon>
        <taxon>Viridiplantae</taxon>
        <taxon>Chlorophyta</taxon>
        <taxon>core chlorophytes</taxon>
        <taxon>Trebouxiophyceae</taxon>
        <taxon>Trebouxiophyceae incertae sedis</taxon>
        <taxon>Coccomyxaceae</taxon>
        <taxon>Coccomyxa</taxon>
    </lineage>
</organism>
<reference evidence="3 4" key="1">
    <citation type="submission" date="2024-06" db="EMBL/GenBank/DDBJ databases">
        <authorList>
            <person name="Kraege A."/>
            <person name="Thomma B."/>
        </authorList>
    </citation>
    <scope>NUCLEOTIDE SEQUENCE [LARGE SCALE GENOMIC DNA]</scope>
</reference>
<name>A0ABP1G0X0_9CHLO</name>
<evidence type="ECO:0000259" key="2">
    <source>
        <dbReference type="Pfam" id="PF01764"/>
    </source>
</evidence>
<gene>
    <name evidence="3" type="primary">g8656</name>
    <name evidence="3" type="ORF">VP750_LOCUS7777</name>
</gene>
<accession>A0ABP1G0X0</accession>